<dbReference type="AlphaFoldDB" id="A0A5Q0UGI1"/>
<evidence type="ECO:0000256" key="1">
    <source>
        <dbReference type="SAM" id="MobiDB-lite"/>
    </source>
</evidence>
<protein>
    <submittedName>
        <fullName evidence="2">Uncharacterized protein</fullName>
    </submittedName>
</protein>
<gene>
    <name evidence="2" type="ORF">LC1Nh_0869</name>
</gene>
<evidence type="ECO:0000313" key="3">
    <source>
        <dbReference type="Proteomes" id="UP000377803"/>
    </source>
</evidence>
<dbReference type="EMBL" id="CP040089">
    <property type="protein sequence ID" value="QGA80753.1"/>
    <property type="molecule type" value="Genomic_DNA"/>
</dbReference>
<proteinExistence type="predicted"/>
<reference evidence="3" key="1">
    <citation type="submission" date="2019-05" db="EMBL/GenBank/DDBJ databases">
        <title>Candidatus Nanohalobium constans, a novel model system to study the DPANN nano-sized archaea: genomic and physiological characterization of a nanoarchaeon co-cultured with its chitinotrophic host.</title>
        <authorList>
            <person name="La Cono V."/>
            <person name="Arcadi E."/>
            <person name="Crisafi F."/>
            <person name="Denaro R."/>
            <person name="La Spada G."/>
            <person name="Messina E."/>
            <person name="Smedile F."/>
            <person name="Toshchakov S.V."/>
            <person name="Shevchenko M.A."/>
            <person name="Golyshin P.N."/>
            <person name="Golyshina O.V."/>
            <person name="Ferrer M."/>
            <person name="Rohde M."/>
            <person name="Mushegian A."/>
            <person name="Sorokin D.Y."/>
            <person name="Giuliano L."/>
            <person name="Yakimov M.M."/>
        </authorList>
    </citation>
    <scope>NUCLEOTIDE SEQUENCE [LARGE SCALE GENOMIC DNA]</scope>
    <source>
        <strain evidence="3">LC1Nh</strain>
    </source>
</reference>
<feature type="region of interest" description="Disordered" evidence="1">
    <location>
        <begin position="48"/>
        <end position="77"/>
    </location>
</feature>
<dbReference type="RefSeq" id="WP_153550493.1">
    <property type="nucleotide sequence ID" value="NZ_CP040089.1"/>
</dbReference>
<accession>A0A5Q0UGI1</accession>
<keyword evidence="3" id="KW-1185">Reference proteome</keyword>
<sequence length="77" mass="8670">MADQPQQMDAQQAMQMMQQKLGNVELTVHALLSVLDEKDVIDQEEVNEEAQSIVEEMQQQQADGEGGIPEDLEDELE</sequence>
<organism evidence="2 3">
    <name type="scientific">Candidatus Nanohalobium constans</name>
    <dbReference type="NCBI Taxonomy" id="2565781"/>
    <lineage>
        <taxon>Archaea</taxon>
        <taxon>Candidatus Nanohalarchaeota</taxon>
        <taxon>Candidatus Nanohalobia</taxon>
        <taxon>Candidatus Nanohalobiales</taxon>
        <taxon>Candidatus Nanohalobiaceae</taxon>
        <taxon>Candidatus Nanohalobium</taxon>
    </lineage>
</organism>
<name>A0A5Q0UGI1_9ARCH</name>
<evidence type="ECO:0000313" key="2">
    <source>
        <dbReference type="EMBL" id="QGA80753.1"/>
    </source>
</evidence>
<feature type="compositionally biased region" description="Acidic residues" evidence="1">
    <location>
        <begin position="68"/>
        <end position="77"/>
    </location>
</feature>
<dbReference type="KEGG" id="ncon:LC1Nh_0869"/>
<dbReference type="GeneID" id="42365258"/>
<dbReference type="Proteomes" id="UP000377803">
    <property type="component" value="Chromosome"/>
</dbReference>